<evidence type="ECO:0000256" key="5">
    <source>
        <dbReference type="ARBA" id="ARBA00022798"/>
    </source>
</evidence>
<evidence type="ECO:0000256" key="4">
    <source>
        <dbReference type="ARBA" id="ARBA00022777"/>
    </source>
</evidence>
<dbReference type="InterPro" id="IPR000577">
    <property type="entry name" value="Carb_kinase_FGGY"/>
</dbReference>
<evidence type="ECO:0000259" key="10">
    <source>
        <dbReference type="Pfam" id="PF02782"/>
    </source>
</evidence>
<dbReference type="GO" id="GO:0004370">
    <property type="term" value="F:glycerol kinase activity"/>
    <property type="evidence" value="ECO:0007669"/>
    <property type="project" value="UniProtKB-EC"/>
</dbReference>
<keyword evidence="12" id="KW-1185">Reference proteome</keyword>
<accession>A0ABY7QTT1</accession>
<name>A0ABY7QTT1_9FIRM</name>
<dbReference type="InterPro" id="IPR018483">
    <property type="entry name" value="Carb_kinase_FGGY_CS"/>
</dbReference>
<dbReference type="InterPro" id="IPR018485">
    <property type="entry name" value="FGGY_C"/>
</dbReference>
<dbReference type="PANTHER" id="PTHR10196:SF69">
    <property type="entry name" value="GLYCEROL KINASE"/>
    <property type="match status" value="1"/>
</dbReference>
<protein>
    <recommendedName>
        <fullName evidence="7">ATP:glycerol 3-phosphotransferase</fullName>
    </recommendedName>
</protein>
<dbReference type="SUPFAM" id="SSF53067">
    <property type="entry name" value="Actin-like ATPase domain"/>
    <property type="match status" value="2"/>
</dbReference>
<keyword evidence="3" id="KW-0547">Nucleotide-binding</keyword>
<keyword evidence="4 8" id="KW-0418">Kinase</keyword>
<dbReference type="PROSITE" id="PS00933">
    <property type="entry name" value="FGGY_KINASES_1"/>
    <property type="match status" value="1"/>
</dbReference>
<dbReference type="Proteomes" id="UP001210339">
    <property type="component" value="Chromosome"/>
</dbReference>
<sequence>MYIMAFDCGTTSARTLIYDDKFHVVAKAQKEIRQYFPQPGWVEEDPAEIFSTQLGTATEAMAKVGLTASDITAIGLTNQRETTVVWDKATGEVIYNAIVWQCRRTVETVARLKPYRDMIYNKTGLELDAYFSATKIAWILDHVAGARLRAEAGELAFGTVDTYVIWRLSGEHVTDVSNASRTMLYNIHRMDWDDELLTLMGVPRSMLPEVKDSAGLFGTVATHYFGADIPITAAIGDQQSALFGSGALHRGDAKNTYGTGAFLLMNTGDEVVRSQNGLVSTVAWRLKGEVTYALEGSIFIAGAGVQWLRDEMKLIDSAEDSEYLAAKVSDTAGCVIVPAFTGLGAPYWDGSARGTVCGLTRSVTKAHFVRATLESVAYLSYDVLHAMEEDLGGLTELKVDGGASANNFLMQFQADIIGRPVLRGKDVETTVKGAAYLAAIGAGKMELEDVLHEMVPDRTFMPAMANDVRQEKLALWHKAVGRSGHWAD</sequence>
<dbReference type="InterPro" id="IPR043129">
    <property type="entry name" value="ATPase_NBD"/>
</dbReference>
<organism evidence="11 12">
    <name type="scientific">Peptoniphilus equinus</name>
    <dbReference type="NCBI Taxonomy" id="3016343"/>
    <lineage>
        <taxon>Bacteria</taxon>
        <taxon>Bacillati</taxon>
        <taxon>Bacillota</taxon>
        <taxon>Tissierellia</taxon>
        <taxon>Tissierellales</taxon>
        <taxon>Peptoniphilaceae</taxon>
        <taxon>Peptoniphilus</taxon>
    </lineage>
</organism>
<gene>
    <name evidence="11" type="primary">glpK</name>
    <name evidence="11" type="ORF">O6R05_01090</name>
</gene>
<dbReference type="RefSeq" id="WP_271191715.1">
    <property type="nucleotide sequence ID" value="NZ_CP115667.1"/>
</dbReference>
<evidence type="ECO:0000259" key="9">
    <source>
        <dbReference type="Pfam" id="PF00370"/>
    </source>
</evidence>
<proteinExistence type="inferred from homology"/>
<dbReference type="PANTHER" id="PTHR10196">
    <property type="entry name" value="SUGAR KINASE"/>
    <property type="match status" value="1"/>
</dbReference>
<comment type="similarity">
    <text evidence="1 8">Belongs to the FGGY kinase family.</text>
</comment>
<dbReference type="Pfam" id="PF02782">
    <property type="entry name" value="FGGY_C"/>
    <property type="match status" value="1"/>
</dbReference>
<dbReference type="NCBIfam" id="TIGR01311">
    <property type="entry name" value="glycerol_kin"/>
    <property type="match status" value="1"/>
</dbReference>
<dbReference type="CDD" id="cd07786">
    <property type="entry name" value="FGGY_EcGK_like"/>
    <property type="match status" value="1"/>
</dbReference>
<dbReference type="EMBL" id="CP115667">
    <property type="protein sequence ID" value="WBW50184.1"/>
    <property type="molecule type" value="Genomic_DNA"/>
</dbReference>
<evidence type="ECO:0000256" key="8">
    <source>
        <dbReference type="RuleBase" id="RU003733"/>
    </source>
</evidence>
<dbReference type="PROSITE" id="PS00445">
    <property type="entry name" value="FGGY_KINASES_2"/>
    <property type="match status" value="1"/>
</dbReference>
<dbReference type="Gene3D" id="3.30.420.40">
    <property type="match status" value="2"/>
</dbReference>
<evidence type="ECO:0000256" key="7">
    <source>
        <dbReference type="ARBA" id="ARBA00043149"/>
    </source>
</evidence>
<evidence type="ECO:0000256" key="2">
    <source>
        <dbReference type="ARBA" id="ARBA00022679"/>
    </source>
</evidence>
<evidence type="ECO:0000313" key="11">
    <source>
        <dbReference type="EMBL" id="WBW50184.1"/>
    </source>
</evidence>
<dbReference type="NCBIfam" id="NF000756">
    <property type="entry name" value="PRK00047.1"/>
    <property type="match status" value="1"/>
</dbReference>
<keyword evidence="6" id="KW-0067">ATP-binding</keyword>
<dbReference type="InterPro" id="IPR018484">
    <property type="entry name" value="FGGY_N"/>
</dbReference>
<evidence type="ECO:0000313" key="12">
    <source>
        <dbReference type="Proteomes" id="UP001210339"/>
    </source>
</evidence>
<dbReference type="PIRSF" id="PIRSF000538">
    <property type="entry name" value="GlpK"/>
    <property type="match status" value="1"/>
</dbReference>
<evidence type="ECO:0000256" key="6">
    <source>
        <dbReference type="ARBA" id="ARBA00022840"/>
    </source>
</evidence>
<feature type="domain" description="Carbohydrate kinase FGGY N-terminal" evidence="9">
    <location>
        <begin position="2"/>
        <end position="244"/>
    </location>
</feature>
<keyword evidence="2 8" id="KW-0808">Transferase</keyword>
<evidence type="ECO:0000256" key="3">
    <source>
        <dbReference type="ARBA" id="ARBA00022741"/>
    </source>
</evidence>
<evidence type="ECO:0000256" key="1">
    <source>
        <dbReference type="ARBA" id="ARBA00009156"/>
    </source>
</evidence>
<feature type="domain" description="Carbohydrate kinase FGGY C-terminal" evidence="10">
    <location>
        <begin position="254"/>
        <end position="441"/>
    </location>
</feature>
<keyword evidence="5" id="KW-0319">Glycerol metabolism</keyword>
<dbReference type="Pfam" id="PF00370">
    <property type="entry name" value="FGGY_N"/>
    <property type="match status" value="1"/>
</dbReference>
<reference evidence="11 12" key="1">
    <citation type="submission" date="2023-01" db="EMBL/GenBank/DDBJ databases">
        <authorList>
            <person name="Lee S.H."/>
            <person name="Jung H.S."/>
            <person name="Yun J.U."/>
        </authorList>
    </citation>
    <scope>NUCLEOTIDE SEQUENCE [LARGE SCALE GENOMIC DNA]</scope>
    <source>
        <strain evidence="11 12">CBA3646</strain>
    </source>
</reference>
<dbReference type="InterPro" id="IPR005999">
    <property type="entry name" value="Glycerol_kin"/>
</dbReference>